<keyword evidence="1" id="KW-0678">Repressor</keyword>
<proteinExistence type="predicted"/>
<evidence type="ECO:0000256" key="2">
    <source>
        <dbReference type="ARBA" id="ARBA00023015"/>
    </source>
</evidence>
<dbReference type="GO" id="GO:0000976">
    <property type="term" value="F:transcription cis-regulatory region binding"/>
    <property type="evidence" value="ECO:0007669"/>
    <property type="project" value="TreeGrafter"/>
</dbReference>
<dbReference type="CDD" id="cd06267">
    <property type="entry name" value="PBP1_LacI_sugar_binding-like"/>
    <property type="match status" value="1"/>
</dbReference>
<reference evidence="6" key="1">
    <citation type="submission" date="2017-02" db="EMBL/GenBank/DDBJ databases">
        <authorList>
            <person name="Regsiter A."/>
            <person name="William W."/>
        </authorList>
    </citation>
    <scope>NUCLEOTIDE SEQUENCE</scope>
    <source>
        <strain evidence="6">BdmA 4</strain>
    </source>
</reference>
<accession>A0A3P3XQ12</accession>
<dbReference type="InterPro" id="IPR046335">
    <property type="entry name" value="LacI/GalR-like_sensor"/>
</dbReference>
<dbReference type="InterPro" id="IPR036390">
    <property type="entry name" value="WH_DNA-bd_sf"/>
</dbReference>
<dbReference type="EMBL" id="FWDO01000004">
    <property type="protein sequence ID" value="SLM18355.1"/>
    <property type="molecule type" value="Genomic_DNA"/>
</dbReference>
<dbReference type="PANTHER" id="PTHR30146:SF148">
    <property type="entry name" value="HTH-TYPE TRANSCRIPTIONAL REPRESSOR PURR-RELATED"/>
    <property type="match status" value="1"/>
</dbReference>
<keyword evidence="2" id="KW-0805">Transcription regulation</keyword>
<evidence type="ECO:0000256" key="4">
    <source>
        <dbReference type="ARBA" id="ARBA00023163"/>
    </source>
</evidence>
<dbReference type="PANTHER" id="PTHR30146">
    <property type="entry name" value="LACI-RELATED TRANSCRIPTIONAL REPRESSOR"/>
    <property type="match status" value="1"/>
</dbReference>
<dbReference type="InterPro" id="IPR000524">
    <property type="entry name" value="Tscrpt_reg_HTH_GntR"/>
</dbReference>
<dbReference type="InterPro" id="IPR028082">
    <property type="entry name" value="Peripla_BP_I"/>
</dbReference>
<dbReference type="InterPro" id="IPR036388">
    <property type="entry name" value="WH-like_DNA-bd_sf"/>
</dbReference>
<dbReference type="SMART" id="SM00345">
    <property type="entry name" value="HTH_GNTR"/>
    <property type="match status" value="1"/>
</dbReference>
<evidence type="ECO:0000313" key="6">
    <source>
        <dbReference type="EMBL" id="SLM18355.1"/>
    </source>
</evidence>
<dbReference type="Gene3D" id="3.40.50.2300">
    <property type="match status" value="2"/>
</dbReference>
<dbReference type="PROSITE" id="PS50949">
    <property type="entry name" value="HTH_GNTR"/>
    <property type="match status" value="1"/>
</dbReference>
<dbReference type="Pfam" id="PF13377">
    <property type="entry name" value="Peripla_BP_3"/>
    <property type="match status" value="1"/>
</dbReference>
<evidence type="ECO:0000256" key="1">
    <source>
        <dbReference type="ARBA" id="ARBA00022491"/>
    </source>
</evidence>
<dbReference type="AlphaFoldDB" id="A0A3P3XQ12"/>
<dbReference type="GO" id="GO:0003700">
    <property type="term" value="F:DNA-binding transcription factor activity"/>
    <property type="evidence" value="ECO:0007669"/>
    <property type="project" value="InterPro"/>
</dbReference>
<gene>
    <name evidence="6" type="ORF">SPIRO4BDMA_40927</name>
</gene>
<dbReference type="SUPFAM" id="SSF53822">
    <property type="entry name" value="Periplasmic binding protein-like I"/>
    <property type="match status" value="1"/>
</dbReference>
<dbReference type="CDD" id="cd07377">
    <property type="entry name" value="WHTH_GntR"/>
    <property type="match status" value="1"/>
</dbReference>
<organism evidence="6">
    <name type="scientific">uncultured spirochete</name>
    <dbReference type="NCBI Taxonomy" id="156406"/>
    <lineage>
        <taxon>Bacteria</taxon>
        <taxon>Pseudomonadati</taxon>
        <taxon>Spirochaetota</taxon>
        <taxon>Spirochaetia</taxon>
        <taxon>Spirochaetales</taxon>
        <taxon>environmental samples</taxon>
    </lineage>
</organism>
<keyword evidence="4" id="KW-0804">Transcription</keyword>
<dbReference type="PRINTS" id="PR00035">
    <property type="entry name" value="HTHGNTR"/>
</dbReference>
<dbReference type="SUPFAM" id="SSF46785">
    <property type="entry name" value="Winged helix' DNA-binding domain"/>
    <property type="match status" value="1"/>
</dbReference>
<name>A0A3P3XQ12_9SPIR</name>
<protein>
    <recommendedName>
        <fullName evidence="5">HTH gntR-type domain-containing protein</fullName>
    </recommendedName>
</protein>
<feature type="domain" description="HTH gntR-type" evidence="5">
    <location>
        <begin position="8"/>
        <end position="76"/>
    </location>
</feature>
<sequence>MMTNERAKKKYEAVQTFLRSKIESGVIVPGEKLPSESELMAQFGISRNAVRQAINELIKERLVESRQGIGTFCVKRTQGTSMLIAMVAFRISSYIFPRLVSACNQSIQRDGYTLLLNESLYNVAKERSVLLDLRKRNVDGIVITPVLEGSKQYNADLLNEFEAEGIPVVLLDGEYPDYAFTSIVIDEVAAGRKAAEYLWERGHRDIGMIYSSNYRPKVLRRDGVLGFLSSVGACIRDEWLVGIHGQISSLETYGQIRALLAQKKQLPSAVICSSDDEALMFMRQAQRHKIRIPEDVSLIAFDNSDMARYSSPRLTTLDHPSEYMGELAGKLILDRIYHPDVKSRTRTVIDTNVISRDSVCSLNFSVGAHNS</sequence>
<dbReference type="Gene3D" id="1.10.10.10">
    <property type="entry name" value="Winged helix-like DNA-binding domain superfamily/Winged helix DNA-binding domain"/>
    <property type="match status" value="1"/>
</dbReference>
<evidence type="ECO:0000259" key="5">
    <source>
        <dbReference type="PROSITE" id="PS50949"/>
    </source>
</evidence>
<keyword evidence="3" id="KW-0238">DNA-binding</keyword>
<dbReference type="Pfam" id="PF00392">
    <property type="entry name" value="GntR"/>
    <property type="match status" value="1"/>
</dbReference>
<evidence type="ECO:0000256" key="3">
    <source>
        <dbReference type="ARBA" id="ARBA00023125"/>
    </source>
</evidence>